<protein>
    <submittedName>
        <fullName evidence="1">Uncharacterized protein</fullName>
    </submittedName>
</protein>
<reference evidence="1" key="1">
    <citation type="submission" date="2023-06" db="EMBL/GenBank/DDBJ databases">
        <title>Genome-scale phylogeny and comparative genomics of the fungal order Sordariales.</title>
        <authorList>
            <consortium name="Lawrence Berkeley National Laboratory"/>
            <person name="Hensen N."/>
            <person name="Bonometti L."/>
            <person name="Westerberg I."/>
            <person name="Brannstrom I.O."/>
            <person name="Guillou S."/>
            <person name="Cros-Aarteil S."/>
            <person name="Calhoun S."/>
            <person name="Haridas S."/>
            <person name="Kuo A."/>
            <person name="Mondo S."/>
            <person name="Pangilinan J."/>
            <person name="Riley R."/>
            <person name="Labutti K."/>
            <person name="Andreopoulos B."/>
            <person name="Lipzen A."/>
            <person name="Chen C."/>
            <person name="Yanf M."/>
            <person name="Daum C."/>
            <person name="Ng V."/>
            <person name="Clum A."/>
            <person name="Steindorff A."/>
            <person name="Ohm R."/>
            <person name="Martin F."/>
            <person name="Silar P."/>
            <person name="Natvig D."/>
            <person name="Lalanne C."/>
            <person name="Gautier V."/>
            <person name="Ament-Velasquez S.L."/>
            <person name="Kruys A."/>
            <person name="Hutchinson M.I."/>
            <person name="Powell A.J."/>
            <person name="Barry K."/>
            <person name="Miller A.N."/>
            <person name="Grigoriev I.V."/>
            <person name="Debuchy R."/>
            <person name="Gladieux P."/>
            <person name="Thoren M.H."/>
            <person name="Johannesson H."/>
        </authorList>
    </citation>
    <scope>NUCLEOTIDE SEQUENCE</scope>
    <source>
        <strain evidence="1">SMH2532-1</strain>
    </source>
</reference>
<dbReference type="EMBL" id="JAULSV010000002">
    <property type="protein sequence ID" value="KAK0653074.1"/>
    <property type="molecule type" value="Genomic_DNA"/>
</dbReference>
<sequence>MCVCSLVRGVHLLPAAVPVTRPRGRLKLTAQPGDLPLFPRRREVERGLPACLASGEAAPLLMSVPLPSSTCPAARER</sequence>
<organism evidence="1 2">
    <name type="scientific">Cercophora newfieldiana</name>
    <dbReference type="NCBI Taxonomy" id="92897"/>
    <lineage>
        <taxon>Eukaryota</taxon>
        <taxon>Fungi</taxon>
        <taxon>Dikarya</taxon>
        <taxon>Ascomycota</taxon>
        <taxon>Pezizomycotina</taxon>
        <taxon>Sordariomycetes</taxon>
        <taxon>Sordariomycetidae</taxon>
        <taxon>Sordariales</taxon>
        <taxon>Lasiosphaeriaceae</taxon>
        <taxon>Cercophora</taxon>
    </lineage>
</organism>
<keyword evidence="2" id="KW-1185">Reference proteome</keyword>
<comment type="caution">
    <text evidence="1">The sequence shown here is derived from an EMBL/GenBank/DDBJ whole genome shotgun (WGS) entry which is preliminary data.</text>
</comment>
<dbReference type="AlphaFoldDB" id="A0AA40CXS1"/>
<proteinExistence type="predicted"/>
<evidence type="ECO:0000313" key="1">
    <source>
        <dbReference type="EMBL" id="KAK0653074.1"/>
    </source>
</evidence>
<name>A0AA40CXS1_9PEZI</name>
<accession>A0AA40CXS1</accession>
<gene>
    <name evidence="1" type="ORF">B0T16DRAFT_407386</name>
</gene>
<evidence type="ECO:0000313" key="2">
    <source>
        <dbReference type="Proteomes" id="UP001174936"/>
    </source>
</evidence>
<dbReference type="Proteomes" id="UP001174936">
    <property type="component" value="Unassembled WGS sequence"/>
</dbReference>